<evidence type="ECO:0000256" key="1">
    <source>
        <dbReference type="PROSITE-ProRule" id="PRU00176"/>
    </source>
</evidence>
<dbReference type="InterPro" id="IPR035979">
    <property type="entry name" value="RBD_domain_sf"/>
</dbReference>
<dbReference type="Pfam" id="PF04059">
    <property type="entry name" value="RRM_2"/>
    <property type="match status" value="1"/>
</dbReference>
<proteinExistence type="predicted"/>
<dbReference type="OrthoDB" id="417481at2759"/>
<evidence type="ECO:0000313" key="5">
    <source>
        <dbReference type="EMBL" id="CAE7193013.1"/>
    </source>
</evidence>
<dbReference type="CDD" id="cd12277">
    <property type="entry name" value="RRM3_MEI2_EAR1_like"/>
    <property type="match status" value="1"/>
</dbReference>
<dbReference type="Proteomes" id="UP000649617">
    <property type="component" value="Unassembled WGS sequence"/>
</dbReference>
<gene>
    <name evidence="5" type="primary">ML3</name>
    <name evidence="5" type="ORF">SPIL2461_LOCUS1551</name>
</gene>
<evidence type="ECO:0000259" key="4">
    <source>
        <dbReference type="PROSITE" id="PS50102"/>
    </source>
</evidence>
<sequence length="485" mass="53002">MVDSNSLAAMAANMQVKNTFLDFDAFDDMDLGSHISRRQISEPAAMLTRQLTVLQEQAQQLQQAQQQAQQQVLQAQQIQQQAQHAQHAQQVQALAQSQMASFPAPEQGMGAAGTEQRMPRMLTGEPDETPPNAPNPMGQMFSGMPFFFPPGSLPPEVMAMSAPYAGSMMMPAGVMETEGGLGLPIQYTLVQPGQQGKDSGHLPQMGMQMPQAYSPNNIDGRGYRSPQGPGLQEGKGMGGKGAPMNDTKMADAAQRAGNSPKPPSNGPIPADWQSVTTVMLRNLPNKYSQQMLLEELNQSGFAGGYDFMYLPIDPETHANRGYAFINFVSPDFAWLARTTYEGQKMGKFNSEKLVSVVPAALQGFEANYSHYSTARVNRGPAETRPVFLRESSMPRTKPERKRGGRRNQGSLIDMAARNLHKKDAPEPQNQDQGFYVGMPSPKGAEKDSQEQVRYCPSCGGKAQIDFRFCQFCGTPLAHSETVWGA</sequence>
<dbReference type="Gene3D" id="3.30.70.330">
    <property type="match status" value="1"/>
</dbReference>
<dbReference type="InterPro" id="IPR012677">
    <property type="entry name" value="Nucleotide-bd_a/b_plait_sf"/>
</dbReference>
<comment type="caution">
    <text evidence="5">The sequence shown here is derived from an EMBL/GenBank/DDBJ whole genome shotgun (WGS) entry which is preliminary data.</text>
</comment>
<reference evidence="5" key="1">
    <citation type="submission" date="2021-02" db="EMBL/GenBank/DDBJ databases">
        <authorList>
            <person name="Dougan E. K."/>
            <person name="Rhodes N."/>
            <person name="Thang M."/>
            <person name="Chan C."/>
        </authorList>
    </citation>
    <scope>NUCLEOTIDE SEQUENCE</scope>
</reference>
<evidence type="ECO:0000256" key="3">
    <source>
        <dbReference type="SAM" id="MobiDB-lite"/>
    </source>
</evidence>
<feature type="region of interest" description="Disordered" evidence="3">
    <location>
        <begin position="390"/>
        <end position="448"/>
    </location>
</feature>
<protein>
    <submittedName>
        <fullName evidence="5">ML3 protein</fullName>
    </submittedName>
</protein>
<name>A0A812J560_SYMPI</name>
<dbReference type="PROSITE" id="PS50102">
    <property type="entry name" value="RRM"/>
    <property type="match status" value="1"/>
</dbReference>
<keyword evidence="1" id="KW-0694">RNA-binding</keyword>
<organism evidence="5 6">
    <name type="scientific">Symbiodinium pilosum</name>
    <name type="common">Dinoflagellate</name>
    <dbReference type="NCBI Taxonomy" id="2952"/>
    <lineage>
        <taxon>Eukaryota</taxon>
        <taxon>Sar</taxon>
        <taxon>Alveolata</taxon>
        <taxon>Dinophyceae</taxon>
        <taxon>Suessiales</taxon>
        <taxon>Symbiodiniaceae</taxon>
        <taxon>Symbiodinium</taxon>
    </lineage>
</organism>
<feature type="compositionally biased region" description="Gly residues" evidence="3">
    <location>
        <begin position="231"/>
        <end position="241"/>
    </location>
</feature>
<feature type="domain" description="RRM" evidence="4">
    <location>
        <begin position="276"/>
        <end position="361"/>
    </location>
</feature>
<dbReference type="GO" id="GO:0003723">
    <property type="term" value="F:RNA binding"/>
    <property type="evidence" value="ECO:0007669"/>
    <property type="project" value="UniProtKB-UniRule"/>
</dbReference>
<feature type="region of interest" description="Disordered" evidence="3">
    <location>
        <begin position="211"/>
        <end position="271"/>
    </location>
</feature>
<dbReference type="AlphaFoldDB" id="A0A812J560"/>
<feature type="coiled-coil region" evidence="2">
    <location>
        <begin position="44"/>
        <end position="81"/>
    </location>
</feature>
<evidence type="ECO:0000313" key="6">
    <source>
        <dbReference type="Proteomes" id="UP000649617"/>
    </source>
</evidence>
<keyword evidence="6" id="KW-1185">Reference proteome</keyword>
<evidence type="ECO:0000256" key="2">
    <source>
        <dbReference type="SAM" id="Coils"/>
    </source>
</evidence>
<dbReference type="InterPro" id="IPR007201">
    <property type="entry name" value="Mei2-like_Rrm_C"/>
</dbReference>
<dbReference type="InterPro" id="IPR000504">
    <property type="entry name" value="RRM_dom"/>
</dbReference>
<accession>A0A812J560</accession>
<keyword evidence="2" id="KW-0175">Coiled coil</keyword>
<dbReference type="SUPFAM" id="SSF54928">
    <property type="entry name" value="RNA-binding domain, RBD"/>
    <property type="match status" value="1"/>
</dbReference>
<dbReference type="EMBL" id="CAJNIZ010001525">
    <property type="protein sequence ID" value="CAE7193013.1"/>
    <property type="molecule type" value="Genomic_DNA"/>
</dbReference>